<evidence type="ECO:0000256" key="7">
    <source>
        <dbReference type="ARBA" id="ARBA00023310"/>
    </source>
</evidence>
<keyword evidence="10" id="KW-1185">Reference proteome</keyword>
<gene>
    <name evidence="8" type="primary">atpH</name>
    <name evidence="9" type="ORF">EDD61_11758</name>
</gene>
<keyword evidence="6 8" id="KW-0139">CF(1)</keyword>
<evidence type="ECO:0000256" key="8">
    <source>
        <dbReference type="HAMAP-Rule" id="MF_01416"/>
    </source>
</evidence>
<comment type="caution">
    <text evidence="9">The sequence shown here is derived from an EMBL/GenBank/DDBJ whole genome shotgun (WGS) entry which is preliminary data.</text>
</comment>
<proteinExistence type="inferred from homology"/>
<keyword evidence="8" id="KW-1003">Cell membrane</keyword>
<evidence type="ECO:0000313" key="10">
    <source>
        <dbReference type="Proteomes" id="UP000295773"/>
    </source>
</evidence>
<name>A0A4R3T7E6_9FIRM</name>
<dbReference type="NCBIfam" id="TIGR01145">
    <property type="entry name" value="ATP_synt_delta"/>
    <property type="match status" value="1"/>
</dbReference>
<dbReference type="GeneID" id="73794272"/>
<keyword evidence="5 8" id="KW-0472">Membrane</keyword>
<comment type="function">
    <text evidence="8">This protein is part of the stalk that links CF(0) to CF(1). It either transmits conformational changes from CF(0) to CF(1) or is implicated in proton conduction.</text>
</comment>
<evidence type="ECO:0000313" key="9">
    <source>
        <dbReference type="EMBL" id="TCU57671.1"/>
    </source>
</evidence>
<dbReference type="PANTHER" id="PTHR11910">
    <property type="entry name" value="ATP SYNTHASE DELTA CHAIN"/>
    <property type="match status" value="1"/>
</dbReference>
<dbReference type="InterPro" id="IPR000711">
    <property type="entry name" value="ATPase_OSCP/dsu"/>
</dbReference>
<dbReference type="SUPFAM" id="SSF47928">
    <property type="entry name" value="N-terminal domain of the delta subunit of the F1F0-ATP synthase"/>
    <property type="match status" value="1"/>
</dbReference>
<dbReference type="HAMAP" id="MF_01416">
    <property type="entry name" value="ATP_synth_delta_bact"/>
    <property type="match status" value="1"/>
</dbReference>
<evidence type="ECO:0000256" key="3">
    <source>
        <dbReference type="ARBA" id="ARBA00022781"/>
    </source>
</evidence>
<dbReference type="Pfam" id="PF00213">
    <property type="entry name" value="OSCP"/>
    <property type="match status" value="1"/>
</dbReference>
<keyword evidence="7 8" id="KW-0066">ATP synthesis</keyword>
<reference evidence="9 10" key="1">
    <citation type="submission" date="2019-03" db="EMBL/GenBank/DDBJ databases">
        <title>Genomic Encyclopedia of Type Strains, Phase IV (KMG-IV): sequencing the most valuable type-strain genomes for metagenomic binning, comparative biology and taxonomic classification.</title>
        <authorList>
            <person name="Goeker M."/>
        </authorList>
    </citation>
    <scope>NUCLEOTIDE SEQUENCE [LARGE SCALE GENOMIC DNA]</scope>
    <source>
        <strain evidence="9 10">DSM 29481</strain>
    </source>
</reference>
<keyword evidence="4 8" id="KW-0406">Ion transport</keyword>
<dbReference type="GO" id="GO:0005886">
    <property type="term" value="C:plasma membrane"/>
    <property type="evidence" value="ECO:0007669"/>
    <property type="project" value="UniProtKB-SubCell"/>
</dbReference>
<comment type="similarity">
    <text evidence="8">Belongs to the ATPase delta chain family.</text>
</comment>
<dbReference type="GO" id="GO:0046933">
    <property type="term" value="F:proton-transporting ATP synthase activity, rotational mechanism"/>
    <property type="evidence" value="ECO:0007669"/>
    <property type="project" value="UniProtKB-UniRule"/>
</dbReference>
<sequence length="182" mass="20991">MAGIVSKNYCDALFALAQEDQKLDVYKEQLNVVADSVKQDDEFRAVMAHPKISKEEKKGMLETIYGKQIDHMLLNFLKLLIDKGRFAKIEEIRREYNKAYNDFNNIQVVHVKSATPLQKEEIAKLKETLEKKLQKKVDFVLSTDKDLIAGIRIKINDQIIDNTALGRLQRLKRTVLNVSETQ</sequence>
<evidence type="ECO:0000256" key="1">
    <source>
        <dbReference type="ARBA" id="ARBA00004370"/>
    </source>
</evidence>
<dbReference type="Proteomes" id="UP000295773">
    <property type="component" value="Unassembled WGS sequence"/>
</dbReference>
<dbReference type="InterPro" id="IPR026015">
    <property type="entry name" value="ATP_synth_OSCP/delta_N_sf"/>
</dbReference>
<accession>A0A4R3T7E6</accession>
<dbReference type="PROSITE" id="PS00389">
    <property type="entry name" value="ATPASE_DELTA"/>
    <property type="match status" value="1"/>
</dbReference>
<keyword evidence="2 8" id="KW-0813">Transport</keyword>
<dbReference type="AlphaFoldDB" id="A0A4R3T7E6"/>
<dbReference type="NCBIfam" id="NF004403">
    <property type="entry name" value="PRK05758.2-4"/>
    <property type="match status" value="1"/>
</dbReference>
<dbReference type="RefSeq" id="WP_008690956.1">
    <property type="nucleotide sequence ID" value="NZ_AP024510.1"/>
</dbReference>
<dbReference type="NCBIfam" id="NF004402">
    <property type="entry name" value="PRK05758.2-2"/>
    <property type="match status" value="1"/>
</dbReference>
<dbReference type="Gene3D" id="1.10.520.20">
    <property type="entry name" value="N-terminal domain of the delta subunit of the F1F0-ATP synthase"/>
    <property type="match status" value="1"/>
</dbReference>
<comment type="function">
    <text evidence="8">F(1)F(0) ATP synthase produces ATP from ADP in the presence of a proton or sodium gradient. F-type ATPases consist of two structural domains, F(1) containing the extramembraneous catalytic core and F(0) containing the membrane proton channel, linked together by a central stalk and a peripheral stalk. During catalysis, ATP synthesis in the catalytic domain of F(1) is coupled via a rotary mechanism of the central stalk subunits to proton translocation.</text>
</comment>
<evidence type="ECO:0000256" key="2">
    <source>
        <dbReference type="ARBA" id="ARBA00022448"/>
    </source>
</evidence>
<organism evidence="9 10">
    <name type="scientific">Longicatena caecimuris</name>
    <dbReference type="NCBI Taxonomy" id="1796635"/>
    <lineage>
        <taxon>Bacteria</taxon>
        <taxon>Bacillati</taxon>
        <taxon>Bacillota</taxon>
        <taxon>Erysipelotrichia</taxon>
        <taxon>Erysipelotrichales</taxon>
        <taxon>Erysipelotrichaceae</taxon>
        <taxon>Longicatena</taxon>
    </lineage>
</organism>
<protein>
    <recommendedName>
        <fullName evidence="8">ATP synthase subunit delta</fullName>
    </recommendedName>
    <alternativeName>
        <fullName evidence="8">ATP synthase F(1) sector subunit delta</fullName>
    </alternativeName>
    <alternativeName>
        <fullName evidence="8">F-type ATPase subunit delta</fullName>
        <shortName evidence="8">F-ATPase subunit delta</shortName>
    </alternativeName>
</protein>
<evidence type="ECO:0000256" key="5">
    <source>
        <dbReference type="ARBA" id="ARBA00023136"/>
    </source>
</evidence>
<dbReference type="EMBL" id="SMBP01000017">
    <property type="protein sequence ID" value="TCU57671.1"/>
    <property type="molecule type" value="Genomic_DNA"/>
</dbReference>
<comment type="subcellular location">
    <subcellularLocation>
        <location evidence="8">Cell membrane</location>
        <topology evidence="8">Peripheral membrane protein</topology>
    </subcellularLocation>
    <subcellularLocation>
        <location evidence="1">Membrane</location>
    </subcellularLocation>
</comment>
<dbReference type="InterPro" id="IPR020781">
    <property type="entry name" value="ATPase_OSCP/d_CS"/>
</dbReference>
<evidence type="ECO:0000256" key="6">
    <source>
        <dbReference type="ARBA" id="ARBA00023196"/>
    </source>
</evidence>
<evidence type="ECO:0000256" key="4">
    <source>
        <dbReference type="ARBA" id="ARBA00023065"/>
    </source>
</evidence>
<dbReference type="GO" id="GO:0045259">
    <property type="term" value="C:proton-transporting ATP synthase complex"/>
    <property type="evidence" value="ECO:0007669"/>
    <property type="project" value="UniProtKB-KW"/>
</dbReference>
<keyword evidence="3 8" id="KW-0375">Hydrogen ion transport</keyword>
<dbReference type="PRINTS" id="PR00125">
    <property type="entry name" value="ATPASEDELTA"/>
</dbReference>